<keyword evidence="7" id="KW-1185">Reference proteome</keyword>
<comment type="cofactor">
    <cofactor evidence="1">
        <name>pyridoxal 5'-phosphate</name>
        <dbReference type="ChEBI" id="CHEBI:597326"/>
    </cofactor>
</comment>
<feature type="domain" description="Aminotransferase class I/classII large" evidence="5">
    <location>
        <begin position="94"/>
        <end position="383"/>
    </location>
</feature>
<dbReference type="InterPro" id="IPR015422">
    <property type="entry name" value="PyrdxlP-dep_Trfase_small"/>
</dbReference>
<dbReference type="AlphaFoldDB" id="E3J570"/>
<protein>
    <recommendedName>
        <fullName evidence="2">8-amino-7-oxononanoate synthase</fullName>
        <ecNumber evidence="2">2.3.1.47</ecNumber>
    </recommendedName>
</protein>
<dbReference type="eggNOG" id="COG0156">
    <property type="taxonomic scope" value="Bacteria"/>
</dbReference>
<dbReference type="Pfam" id="PF00155">
    <property type="entry name" value="Aminotran_1_2"/>
    <property type="match status" value="1"/>
</dbReference>
<evidence type="ECO:0000313" key="6">
    <source>
        <dbReference type="EMBL" id="ADP80668.1"/>
    </source>
</evidence>
<accession>E3J570</accession>
<dbReference type="PANTHER" id="PTHR13693">
    <property type="entry name" value="CLASS II AMINOTRANSFERASE/8-AMINO-7-OXONONANOATE SYNTHASE"/>
    <property type="match status" value="1"/>
</dbReference>
<keyword evidence="6" id="KW-0032">Aminotransferase</keyword>
<evidence type="ECO:0000256" key="1">
    <source>
        <dbReference type="ARBA" id="ARBA00001933"/>
    </source>
</evidence>
<dbReference type="InParanoid" id="E3J570"/>
<dbReference type="HOGENOM" id="CLU_015846_11_2_11"/>
<dbReference type="SUPFAM" id="SSF53383">
    <property type="entry name" value="PLP-dependent transferases"/>
    <property type="match status" value="1"/>
</dbReference>
<evidence type="ECO:0000256" key="4">
    <source>
        <dbReference type="ARBA" id="ARBA00047715"/>
    </source>
</evidence>
<evidence type="ECO:0000259" key="5">
    <source>
        <dbReference type="Pfam" id="PF00155"/>
    </source>
</evidence>
<dbReference type="InterPro" id="IPR015421">
    <property type="entry name" value="PyrdxlP-dep_Trfase_major"/>
</dbReference>
<dbReference type="Proteomes" id="UP000002484">
    <property type="component" value="Chromosome"/>
</dbReference>
<gene>
    <name evidence="6" type="ordered locus">FraEuI1c_2635</name>
</gene>
<dbReference type="EC" id="2.3.1.47" evidence="2"/>
<dbReference type="GO" id="GO:0008710">
    <property type="term" value="F:8-amino-7-oxononanoate synthase activity"/>
    <property type="evidence" value="ECO:0007669"/>
    <property type="project" value="UniProtKB-EC"/>
</dbReference>
<comment type="catalytic activity">
    <reaction evidence="4">
        <text>6-carboxyhexanoyl-[ACP] + L-alanine + H(+) = (8S)-8-amino-7-oxononanoate + holo-[ACP] + CO2</text>
        <dbReference type="Rhea" id="RHEA:42288"/>
        <dbReference type="Rhea" id="RHEA-COMP:9685"/>
        <dbReference type="Rhea" id="RHEA-COMP:9955"/>
        <dbReference type="ChEBI" id="CHEBI:15378"/>
        <dbReference type="ChEBI" id="CHEBI:16526"/>
        <dbReference type="ChEBI" id="CHEBI:57972"/>
        <dbReference type="ChEBI" id="CHEBI:64479"/>
        <dbReference type="ChEBI" id="CHEBI:78846"/>
        <dbReference type="ChEBI" id="CHEBI:149468"/>
        <dbReference type="EC" id="2.3.1.47"/>
    </reaction>
</comment>
<dbReference type="GO" id="GO:0030170">
    <property type="term" value="F:pyridoxal phosphate binding"/>
    <property type="evidence" value="ECO:0007669"/>
    <property type="project" value="InterPro"/>
</dbReference>
<reference evidence="6 7" key="1">
    <citation type="submission" date="2010-10" db="EMBL/GenBank/DDBJ databases">
        <title>Complete sequence of Frankia sp. EuI1c.</title>
        <authorList>
            <consortium name="US DOE Joint Genome Institute"/>
            <person name="Lucas S."/>
            <person name="Copeland A."/>
            <person name="Lapidus A."/>
            <person name="Cheng J.-F."/>
            <person name="Bruce D."/>
            <person name="Goodwin L."/>
            <person name="Pitluck S."/>
            <person name="Chertkov O."/>
            <person name="Detter J.C."/>
            <person name="Han C."/>
            <person name="Tapia R."/>
            <person name="Land M."/>
            <person name="Hauser L."/>
            <person name="Jeffries C."/>
            <person name="Kyrpides N."/>
            <person name="Ivanova N."/>
            <person name="Mikhailova N."/>
            <person name="Beauchemin N."/>
            <person name="Sen A."/>
            <person name="Sur S.A."/>
            <person name="Gtari M."/>
            <person name="Wall L."/>
            <person name="Tisa L."/>
            <person name="Woyke T."/>
        </authorList>
    </citation>
    <scope>NUCLEOTIDE SEQUENCE [LARGE SCALE GENOMIC DNA]</scope>
    <source>
        <strain evidence="7">DSM 45817 / CECT 9037 / EuI1c</strain>
    </source>
</reference>
<dbReference type="RefSeq" id="WP_013423786.1">
    <property type="nucleotide sequence ID" value="NC_014666.1"/>
</dbReference>
<dbReference type="GO" id="GO:0008483">
    <property type="term" value="F:transaminase activity"/>
    <property type="evidence" value="ECO:0007669"/>
    <property type="project" value="UniProtKB-KW"/>
</dbReference>
<dbReference type="EMBL" id="CP002299">
    <property type="protein sequence ID" value="ADP80668.1"/>
    <property type="molecule type" value="Genomic_DNA"/>
</dbReference>
<evidence type="ECO:0000256" key="3">
    <source>
        <dbReference type="ARBA" id="ARBA00022679"/>
    </source>
</evidence>
<dbReference type="Gene3D" id="3.90.1150.10">
    <property type="entry name" value="Aspartate Aminotransferase, domain 1"/>
    <property type="match status" value="1"/>
</dbReference>
<dbReference type="Gene3D" id="3.40.640.10">
    <property type="entry name" value="Type I PLP-dependent aspartate aminotransferase-like (Major domain)"/>
    <property type="match status" value="1"/>
</dbReference>
<dbReference type="InterPro" id="IPR015424">
    <property type="entry name" value="PyrdxlP-dep_Trfase"/>
</dbReference>
<proteinExistence type="predicted"/>
<name>E3J570_PSEI1</name>
<evidence type="ECO:0000256" key="2">
    <source>
        <dbReference type="ARBA" id="ARBA00013187"/>
    </source>
</evidence>
<dbReference type="InterPro" id="IPR050087">
    <property type="entry name" value="AON_synthase_class-II"/>
</dbReference>
<keyword evidence="3 6" id="KW-0808">Transferase</keyword>
<dbReference type="STRING" id="298654.FraEuI1c_2635"/>
<sequence>MTTRSADPALDRWGFSAWLDATRRSGDFVMPPELDDVNDAVISVDGRKMINFAGIGILGWQHDPEVRRVFAETAATYGLVVGGSRLVQGVSRPHLELERLVAEISGKEKALTFATGLLANVGFVNAMSAAFSFDDRVGVDNADAVLVLDRRSHWSVWKGTEGFERGRNLFAFRHNDPAHLRELLEQLRGRPVIVGFETVYSADGSIAPIGAILDLCDEFGAVSFADDANGFMVYGNGGHRFAAEYEALRRVTFLMVSFGKGVGLSGGALAGPADAIDAFHYLSGTSMFTTNIQPPTAGAIVHVLRRMRQDPSVMERYLDRVDGLRARLLEIGCAINPTPTYVTSIAIGSRDVGLRVRQEFLDRGYLVPMFGYPAVKKDAAVIRLLMNDRIADKDLNGFVDTLAELRHRYEF</sequence>
<dbReference type="KEGG" id="fri:FraEuI1c_2635"/>
<organism evidence="6 7">
    <name type="scientific">Pseudofrankia inefficax (strain DSM 45817 / CECT 9037 / DDB 130130 / EuI1c)</name>
    <name type="common">Frankia inefficax</name>
    <dbReference type="NCBI Taxonomy" id="298654"/>
    <lineage>
        <taxon>Bacteria</taxon>
        <taxon>Bacillati</taxon>
        <taxon>Actinomycetota</taxon>
        <taxon>Actinomycetes</taxon>
        <taxon>Frankiales</taxon>
        <taxon>Frankiaceae</taxon>
        <taxon>Pseudofrankia</taxon>
    </lineage>
</organism>
<dbReference type="InterPro" id="IPR004839">
    <property type="entry name" value="Aminotransferase_I/II_large"/>
</dbReference>
<evidence type="ECO:0000313" key="7">
    <source>
        <dbReference type="Proteomes" id="UP000002484"/>
    </source>
</evidence>